<evidence type="ECO:0000313" key="8">
    <source>
        <dbReference type="EMBL" id="ADD18414.1"/>
    </source>
</evidence>
<evidence type="ECO:0000256" key="5">
    <source>
        <dbReference type="SAM" id="Coils"/>
    </source>
</evidence>
<dbReference type="InterPro" id="IPR035979">
    <property type="entry name" value="RBD_domain_sf"/>
</dbReference>
<dbReference type="Pfam" id="PF00076">
    <property type="entry name" value="RRM_1"/>
    <property type="match status" value="3"/>
</dbReference>
<protein>
    <submittedName>
        <fullName evidence="8">RNA-binding protein CUGBP1/BrUNO</fullName>
    </submittedName>
</protein>
<keyword evidence="5" id="KW-0175">Coiled coil</keyword>
<evidence type="ECO:0000259" key="7">
    <source>
        <dbReference type="PROSITE" id="PS50102"/>
    </source>
</evidence>
<organism evidence="8">
    <name type="scientific">Glossina morsitans morsitans</name>
    <name type="common">Savannah tsetse fly</name>
    <dbReference type="NCBI Taxonomy" id="37546"/>
    <lineage>
        <taxon>Eukaryota</taxon>
        <taxon>Metazoa</taxon>
        <taxon>Ecdysozoa</taxon>
        <taxon>Arthropoda</taxon>
        <taxon>Hexapoda</taxon>
        <taxon>Insecta</taxon>
        <taxon>Pterygota</taxon>
        <taxon>Neoptera</taxon>
        <taxon>Endopterygota</taxon>
        <taxon>Diptera</taxon>
        <taxon>Brachycera</taxon>
        <taxon>Muscomorpha</taxon>
        <taxon>Hippoboscoidea</taxon>
        <taxon>Glossinidae</taxon>
        <taxon>Glossina</taxon>
    </lineage>
</organism>
<accession>D3TKQ4</accession>
<feature type="domain" description="RRM" evidence="7">
    <location>
        <begin position="386"/>
        <end position="466"/>
    </location>
</feature>
<reference evidence="8" key="1">
    <citation type="journal article" date="2010" name="BMC Genomics">
        <title>An insight into the sialome of Glossina morsitans morsitans.</title>
        <authorList>
            <person name="Alves-Silva J."/>
            <person name="Ribeiro J.M."/>
            <person name="Van Den Abbeele J."/>
            <person name="Attardo G."/>
            <person name="Hao Z."/>
            <person name="Haines L.R."/>
            <person name="Soares M.B."/>
            <person name="Berriman M."/>
            <person name="Aksoy S."/>
            <person name="Lehane M.J."/>
        </authorList>
    </citation>
    <scope>NUCLEOTIDE SEQUENCE</scope>
    <source>
        <tissue evidence="8">Salivary gland</tissue>
    </source>
</reference>
<feature type="compositionally biased region" description="Low complexity" evidence="6">
    <location>
        <begin position="1"/>
        <end position="75"/>
    </location>
</feature>
<dbReference type="AlphaFoldDB" id="D3TKQ4"/>
<feature type="coiled-coil region" evidence="5">
    <location>
        <begin position="461"/>
        <end position="488"/>
    </location>
</feature>
<feature type="compositionally biased region" description="Low complexity" evidence="6">
    <location>
        <begin position="175"/>
        <end position="191"/>
    </location>
</feature>
<feature type="compositionally biased region" description="Polar residues" evidence="6">
    <location>
        <begin position="76"/>
        <end position="96"/>
    </location>
</feature>
<dbReference type="Gene3D" id="3.30.70.330">
    <property type="match status" value="3"/>
</dbReference>
<dbReference type="PANTHER" id="PTHR24012">
    <property type="entry name" value="RNA BINDING PROTEIN"/>
    <property type="match status" value="1"/>
</dbReference>
<dbReference type="SUPFAM" id="SSF54928">
    <property type="entry name" value="RNA-binding domain, RBD"/>
    <property type="match status" value="2"/>
</dbReference>
<evidence type="ECO:0000256" key="3">
    <source>
        <dbReference type="ARBA" id="ARBA00022884"/>
    </source>
</evidence>
<dbReference type="InterPro" id="IPR012677">
    <property type="entry name" value="Nucleotide-bd_a/b_plait_sf"/>
</dbReference>
<proteinExistence type="evidence at transcript level"/>
<evidence type="ECO:0000256" key="1">
    <source>
        <dbReference type="ARBA" id="ARBA00009621"/>
    </source>
</evidence>
<keyword evidence="3 4" id="KW-0694">RNA-binding</keyword>
<feature type="domain" description="RRM" evidence="7">
    <location>
        <begin position="657"/>
        <end position="706"/>
    </location>
</feature>
<sequence length="706" mass="77649">TPSQQQLQQQSAQQQQQQQPHNNNINNNSISLGNNYQQQPQQQEQQQQELQQELDNQPQQQQQQLQQQTQQQQQPLSTTATRLNGNHYNGLDSNGNKLCHITHNTVHPYHKQPHSPGSRQQQQYQQKLPNFNSSQAMATALSLSPQETLQQQQLQQQQHELFQQQLQQQNHQLFIQQQPQQQHQFQQQQQQPSPNTPGSHSYDENDSQHDFGSCLKENAFSMSDKSSTTNSLPNSPIHTNNNNNNTSLLNNNNTSSSNNNNNNNNNTCSANRNVLDEDSCFRMDADTPFGEKEPDPDNIKMFVGQVPKSMDEAQLREMFEEYGPVHSINVLRDKATGISKGCCFVTFYTRRAALKAQDALHNVKTLNGMYHPIQMKPADSENRNERKLFVGMLNKKLNENDVRKLFEVHGAIEECTVLRDQNGQSKGCAFVTFATKHAAISAIKTLNQNKTMEGCTSPLVVKFADTQKEKEQKKIQQIQANLWNLATNINIPLGQTATTVSTPILPNPPQQASPVLGADAITPASLQLLQQLQAVGLQQQLLQGLGAQTNTADTAAAAAAAAGLLPPMTVQNLAALAAITQPSLTNAATNPGSAQLTNTAALLWSDPNPLASAYMSTAAGLPQFSSAALSTSPLASVALSTAAAAAAGKQIEGPEGCNLFIYHLPQEFTDTDLASTFLPFGNVISAKVFIDKQTNLSKCFGFVSFD</sequence>
<dbReference type="InterPro" id="IPR000504">
    <property type="entry name" value="RRM_dom"/>
</dbReference>
<dbReference type="SMART" id="SM00360">
    <property type="entry name" value="RRM"/>
    <property type="match status" value="2"/>
</dbReference>
<dbReference type="EMBL" id="EZ421991">
    <property type="protein sequence ID" value="ADD18414.1"/>
    <property type="molecule type" value="mRNA"/>
</dbReference>
<feature type="domain" description="RRM" evidence="7">
    <location>
        <begin position="299"/>
        <end position="380"/>
    </location>
</feature>
<feature type="region of interest" description="Disordered" evidence="6">
    <location>
        <begin position="175"/>
        <end position="271"/>
    </location>
</feature>
<feature type="non-terminal residue" evidence="8">
    <location>
        <position position="1"/>
    </location>
</feature>
<evidence type="ECO:0000256" key="6">
    <source>
        <dbReference type="SAM" id="MobiDB-lite"/>
    </source>
</evidence>
<dbReference type="FunFam" id="3.30.70.330:FF:000322">
    <property type="entry name" value="CUGBP Elav-like family member 2"/>
    <property type="match status" value="1"/>
</dbReference>
<feature type="non-terminal residue" evidence="8">
    <location>
        <position position="706"/>
    </location>
</feature>
<evidence type="ECO:0000256" key="2">
    <source>
        <dbReference type="ARBA" id="ARBA00022737"/>
    </source>
</evidence>
<comment type="similarity">
    <text evidence="1">Belongs to the CELF/BRUNOL family.</text>
</comment>
<name>D3TKQ4_GLOMM</name>
<dbReference type="CDD" id="cd12631">
    <property type="entry name" value="RRM1_CELF1_2_Bruno"/>
    <property type="match status" value="1"/>
</dbReference>
<evidence type="ECO:0000256" key="4">
    <source>
        <dbReference type="PROSITE-ProRule" id="PRU00176"/>
    </source>
</evidence>
<dbReference type="FunFam" id="3.30.70.330:FF:000013">
    <property type="entry name" value="CUGBP Elav-like family member 1 isoform 2"/>
    <property type="match status" value="1"/>
</dbReference>
<feature type="compositionally biased region" description="Low complexity" evidence="6">
    <location>
        <begin position="239"/>
        <end position="267"/>
    </location>
</feature>
<dbReference type="InterPro" id="IPR034196">
    <property type="entry name" value="CELF1/2_RRM1"/>
</dbReference>
<feature type="compositionally biased region" description="Polar residues" evidence="6">
    <location>
        <begin position="220"/>
        <end position="238"/>
    </location>
</feature>
<reference evidence="8" key="2">
    <citation type="submission" date="2010-01" db="EMBL/GenBank/DDBJ databases">
        <authorList>
            <consortium name="International Glossina Genome Initiative"/>
            <person name="da Silva J."/>
            <person name="Ribeiro J.M.C."/>
            <person name="Abbeele J.V."/>
            <person name="Attardo G."/>
            <person name="Hao Z."/>
            <person name="Haines L.R."/>
            <person name="Soares M.B."/>
            <person name="Berriman M."/>
            <person name="Aksoy S."/>
            <person name="Lehane M.J."/>
        </authorList>
    </citation>
    <scope>NUCLEOTIDE SEQUENCE</scope>
    <source>
        <tissue evidence="8">Salivary gland</tissue>
    </source>
</reference>
<dbReference type="PROSITE" id="PS50102">
    <property type="entry name" value="RRM"/>
    <property type="match status" value="3"/>
</dbReference>
<feature type="region of interest" description="Disordered" evidence="6">
    <location>
        <begin position="1"/>
        <end position="126"/>
    </location>
</feature>
<keyword evidence="2" id="KW-0677">Repeat</keyword>
<dbReference type="GO" id="GO:0003723">
    <property type="term" value="F:RNA binding"/>
    <property type="evidence" value="ECO:0007669"/>
    <property type="project" value="UniProtKB-UniRule"/>
</dbReference>